<dbReference type="InterPro" id="IPR009072">
    <property type="entry name" value="Histone-fold"/>
</dbReference>
<evidence type="ECO:0000313" key="1">
    <source>
        <dbReference type="EMBL" id="KAG5945958.1"/>
    </source>
</evidence>
<name>A0A9P7MHE7_9HYPO</name>
<dbReference type="OrthoDB" id="2543597at2759"/>
<comment type="caution">
    <text evidence="1">The sequence shown here is derived from an EMBL/GenBank/DDBJ whole genome shotgun (WGS) entry which is preliminary data.</text>
</comment>
<dbReference type="Gene3D" id="1.10.20.10">
    <property type="entry name" value="Histone, subunit A"/>
    <property type="match status" value="1"/>
</dbReference>
<organism evidence="1 2">
    <name type="scientific">Claviceps pazoutovae</name>
    <dbReference type="NCBI Taxonomy" id="1649127"/>
    <lineage>
        <taxon>Eukaryota</taxon>
        <taxon>Fungi</taxon>
        <taxon>Dikarya</taxon>
        <taxon>Ascomycota</taxon>
        <taxon>Pezizomycotina</taxon>
        <taxon>Sordariomycetes</taxon>
        <taxon>Hypocreomycetidae</taxon>
        <taxon>Hypocreales</taxon>
        <taxon>Clavicipitaceae</taxon>
        <taxon>Claviceps</taxon>
    </lineage>
</organism>
<evidence type="ECO:0000313" key="2">
    <source>
        <dbReference type="Proteomes" id="UP000706124"/>
    </source>
</evidence>
<sequence>MAMGKKAYPRATVKKVIKAHSNMTMSKNADVTIFLNYVLFMETYAPFFEAHYSYLAASLHAGEQRLTY</sequence>
<protein>
    <recommendedName>
        <fullName evidence="3">Transcription factor CBF/NF-Y/archaeal histone domain-containing protein</fullName>
    </recommendedName>
</protein>
<dbReference type="GO" id="GO:0046982">
    <property type="term" value="F:protein heterodimerization activity"/>
    <property type="evidence" value="ECO:0007669"/>
    <property type="project" value="InterPro"/>
</dbReference>
<gene>
    <name evidence="1" type="ORF">E4U60_004640</name>
</gene>
<dbReference type="CDD" id="cd13732">
    <property type="entry name" value="HFD_CENP-W"/>
    <property type="match status" value="1"/>
</dbReference>
<keyword evidence="2" id="KW-1185">Reference proteome</keyword>
<evidence type="ECO:0008006" key="3">
    <source>
        <dbReference type="Google" id="ProtNLM"/>
    </source>
</evidence>
<dbReference type="Proteomes" id="UP000706124">
    <property type="component" value="Unassembled WGS sequence"/>
</dbReference>
<accession>A0A9P7MHE7</accession>
<dbReference type="AlphaFoldDB" id="A0A9P7MHE7"/>
<dbReference type="EMBL" id="SRPO01000039">
    <property type="protein sequence ID" value="KAG5945958.1"/>
    <property type="molecule type" value="Genomic_DNA"/>
</dbReference>
<proteinExistence type="predicted"/>
<reference evidence="1 2" key="1">
    <citation type="journal article" date="2020" name="bioRxiv">
        <title>Whole genome comparisons of ergot fungi reveals the divergence and evolution of species within the genus Claviceps are the result of varying mechanisms driving genome evolution and host range expansion.</title>
        <authorList>
            <person name="Wyka S.A."/>
            <person name="Mondo S.J."/>
            <person name="Liu M."/>
            <person name="Dettman J."/>
            <person name="Nalam V."/>
            <person name="Broders K.D."/>
        </authorList>
    </citation>
    <scope>NUCLEOTIDE SEQUENCE [LARGE SCALE GENOMIC DNA]</scope>
    <source>
        <strain evidence="1 2">CCC 1485</strain>
    </source>
</reference>